<dbReference type="EMBL" id="VDDC01000011">
    <property type="protein sequence ID" value="TNH40035.1"/>
    <property type="molecule type" value="Genomic_DNA"/>
</dbReference>
<dbReference type="GO" id="GO:0097347">
    <property type="term" value="C:TAM protein secretion complex"/>
    <property type="evidence" value="ECO:0007669"/>
    <property type="project" value="TreeGrafter"/>
</dbReference>
<dbReference type="PANTHER" id="PTHR36985:SF1">
    <property type="entry name" value="TRANSLOCATION AND ASSEMBLY MODULE SUBUNIT TAMB"/>
    <property type="match status" value="1"/>
</dbReference>
<keyword evidence="2" id="KW-0812">Transmembrane</keyword>
<evidence type="ECO:0000256" key="2">
    <source>
        <dbReference type="ARBA" id="ARBA00022692"/>
    </source>
</evidence>
<evidence type="ECO:0000256" key="6">
    <source>
        <dbReference type="SAM" id="SignalP"/>
    </source>
</evidence>
<keyword evidence="3" id="KW-1133">Transmembrane helix</keyword>
<organism evidence="8 9">
    <name type="scientific">Paracoccus haeundaensis</name>
    <dbReference type="NCBI Taxonomy" id="225362"/>
    <lineage>
        <taxon>Bacteria</taxon>
        <taxon>Pseudomonadati</taxon>
        <taxon>Pseudomonadota</taxon>
        <taxon>Alphaproteobacteria</taxon>
        <taxon>Rhodobacterales</taxon>
        <taxon>Paracoccaceae</taxon>
        <taxon>Paracoccus</taxon>
    </lineage>
</organism>
<sequence>MRKFWITAFVVLFPMAVLGQSAAEISAEADSDRGFLTGLLESNLSGEGRQVVIEGFQGALSSRATFTELRISDEDGAYLTLRNGAIQWNRSALLRRRIEIAELSADEILLPRLPQSDEPAVQAEAPVFALPELPVSLNIEQIRADRVMLGEPVIGVEAALSISGGISLEGGEGTAQLTVDRLDGPRGQFVLDAGYANETQILRLNLGLDEAADGLLANLVGIYDKPALTAQISGEGQIRDFAADIRLATNGQPRITGKVSANGQTGADGTPGTGFRFQLGGDVASLLRPQDRAFFGQDTQLLAEGWRAETGRLDIPRLDIRTEALRIAGSLSTNDQSAPQQANLQVMLGRDAGAPQVPVPLPFAGEGATVDSGRLTFDYDAAQSDGWRLDGGIGALNLDGVALGALDLAGRGQIFLDEGALSEVIGAIDFAARDLDFDDASLAEAVGPQIEGRTGFNFTPGNAVDITNLRVRGADYGLDGNFLVSGLGSGITLSVDAGARYTDLTRLSGVAGRPLTGSADATVEGYYVLLNRSFDIDARVSGRDIALDQPQLDRLLDGESTILLQARRDELGLEVEDFRVNASRLTATAQGLINSTSSNLRAQVSMPSLADAGPELGGSLEATAEVTGPQNQRRLTLNGQAQDLRIGIEALDNALSGQTELTASALQTAQGFQLEDFRLANPQLSADAQGSFAQGALDAVAQVAVVDLSSIRADWAGGFQARATLREEDGARLIDVTGSGQDLSLGATGADGALTGTTQLALQASERDGVVTITEGRLTNDQMRAVVQGTYGPGVTDLTGDVNVASLAPFGPGWRGSLQAQGSFAEAGDGIRRLAVTGTGRDLSFGQAQVDGALAGETRLSVTGTEQGGIFTIDTAQVENPRLSANATGQVGAGATDVAATLNAGDLRFLGNGISGAVQADARLTDDGTTRRIETTGTASGLSLGQPRIDPILAGQTRFDVAASQGAQGISVQRLNVTNPQLQVTADGAPETGINLNARLADLGLIVPEFPGAVAVTGTVREEGPSFAVDLRATAPGSTDLRIAGTAARDGSTVDLGVNGSADSALANTTLRTRSVSGPLAINLRVQGAPSLQAVSGQVRLTNGQLADPGLGVRLDGIDVTAGFQSGRLQIDGAANVSAGGRVTLSGPVDLTNGATDISVALAQVVLRDPNLYQTIIDGQVRFSGTAATGQTLSGRIDLGETEIRIPSTGLGGARAIPDITHVGNQRPPVRATRAKAGLEPYPSQASRDAGMSGPPATPGRPPALDLVINAPNRVFIRGRGIDAELGGGFRIQGTARNAIPIGNLQLIRGRVDLLGSRFNLTEGLVELQGSLIPVIRLVAETERDEITTRIIIDGEVRDPDISFESSPELPQEEVLSQLLFGRGLDSISPLQAAQLANAIAVLAGRGGDGIISNLRESAGLDDLDLTTDDEGNIELRAGRYLSENVYTDVSVGEGGRSSINLNLDITQSLRARGSVGSDGGSSLGVFFERDY</sequence>
<evidence type="ECO:0000256" key="3">
    <source>
        <dbReference type="ARBA" id="ARBA00022989"/>
    </source>
</evidence>
<feature type="chain" id="PRO_5022869741" evidence="6">
    <location>
        <begin position="23"/>
        <end position="1492"/>
    </location>
</feature>
<proteinExistence type="predicted"/>
<feature type="signal peptide" evidence="6">
    <location>
        <begin position="1"/>
        <end position="22"/>
    </location>
</feature>
<keyword evidence="6" id="KW-0732">Signal</keyword>
<feature type="region of interest" description="Disordered" evidence="5">
    <location>
        <begin position="1234"/>
        <end position="1263"/>
    </location>
</feature>
<feature type="domain" description="Translocation and assembly module TamB C-terminal" evidence="7">
    <location>
        <begin position="1136"/>
        <end position="1492"/>
    </location>
</feature>
<accession>A0A5C4R7W7</accession>
<keyword evidence="9" id="KW-1185">Reference proteome</keyword>
<dbReference type="RefSeq" id="WP_139598292.1">
    <property type="nucleotide sequence ID" value="NZ_VDDC01000011.1"/>
</dbReference>
<protein>
    <submittedName>
        <fullName evidence="8">DUF490 domain-containing protein</fullName>
    </submittedName>
</protein>
<keyword evidence="4" id="KW-0472">Membrane</keyword>
<gene>
    <name evidence="8" type="ORF">FHD67_07045</name>
</gene>
<reference evidence="8 9" key="1">
    <citation type="submission" date="2019-06" db="EMBL/GenBank/DDBJ databases">
        <authorList>
            <person name="Li J."/>
        </authorList>
    </citation>
    <scope>NUCLEOTIDE SEQUENCE [LARGE SCALE GENOMIC DNA]</scope>
    <source>
        <strain evidence="8 9">CGMCC 1.8012</strain>
    </source>
</reference>
<evidence type="ECO:0000256" key="5">
    <source>
        <dbReference type="SAM" id="MobiDB-lite"/>
    </source>
</evidence>
<comment type="subcellular location">
    <subcellularLocation>
        <location evidence="1">Membrane</location>
        <topology evidence="1">Single-pass membrane protein</topology>
    </subcellularLocation>
</comment>
<evidence type="ECO:0000313" key="8">
    <source>
        <dbReference type="EMBL" id="TNH40035.1"/>
    </source>
</evidence>
<evidence type="ECO:0000313" key="9">
    <source>
        <dbReference type="Proteomes" id="UP000304880"/>
    </source>
</evidence>
<dbReference type="InterPro" id="IPR007452">
    <property type="entry name" value="TamB_C"/>
</dbReference>
<dbReference type="Proteomes" id="UP000304880">
    <property type="component" value="Unassembled WGS sequence"/>
</dbReference>
<evidence type="ECO:0000256" key="4">
    <source>
        <dbReference type="ARBA" id="ARBA00023136"/>
    </source>
</evidence>
<evidence type="ECO:0000259" key="7">
    <source>
        <dbReference type="Pfam" id="PF04357"/>
    </source>
</evidence>
<dbReference type="GO" id="GO:0009306">
    <property type="term" value="P:protein secretion"/>
    <property type="evidence" value="ECO:0007669"/>
    <property type="project" value="InterPro"/>
</dbReference>
<comment type="caution">
    <text evidence="8">The sequence shown here is derived from an EMBL/GenBank/DDBJ whole genome shotgun (WGS) entry which is preliminary data.</text>
</comment>
<name>A0A5C4R7W7_9RHOB</name>
<evidence type="ECO:0000256" key="1">
    <source>
        <dbReference type="ARBA" id="ARBA00004167"/>
    </source>
</evidence>
<dbReference type="PANTHER" id="PTHR36985">
    <property type="entry name" value="TRANSLOCATION AND ASSEMBLY MODULE SUBUNIT TAMB"/>
    <property type="match status" value="1"/>
</dbReference>
<dbReference type="Pfam" id="PF04357">
    <property type="entry name" value="TamB"/>
    <property type="match status" value="1"/>
</dbReference>
<dbReference type="GO" id="GO:0005886">
    <property type="term" value="C:plasma membrane"/>
    <property type="evidence" value="ECO:0007669"/>
    <property type="project" value="InterPro"/>
</dbReference>